<keyword evidence="3" id="KW-1185">Reference proteome</keyword>
<evidence type="ECO:0000313" key="2">
    <source>
        <dbReference type="EnsemblPlants" id="PGSC0003DMT400095420"/>
    </source>
</evidence>
<dbReference type="Proteomes" id="UP000011115">
    <property type="component" value="Unassembled WGS sequence"/>
</dbReference>
<dbReference type="PaxDb" id="4113-PGSC0003DMT400095420"/>
<protein>
    <submittedName>
        <fullName evidence="2">Uncharacterized protein</fullName>
    </submittedName>
</protein>
<dbReference type="Gramene" id="PGSC0003DMT400095420">
    <property type="protein sequence ID" value="PGSC0003DMT400095420"/>
    <property type="gene ID" value="PGSC0003DMG400044991"/>
</dbReference>
<evidence type="ECO:0000256" key="1">
    <source>
        <dbReference type="SAM" id="MobiDB-lite"/>
    </source>
</evidence>
<dbReference type="AlphaFoldDB" id="M1DW97"/>
<dbReference type="InParanoid" id="M1DW97"/>
<feature type="compositionally biased region" description="Polar residues" evidence="1">
    <location>
        <begin position="59"/>
        <end position="81"/>
    </location>
</feature>
<sequence>MSVNDVKGPKWTKCYLLSTQSQKRGGLMKMRQTSLMELELYCGKCLKNANWRTRGPVGESSNKSATQTQTTVRLKTISNVESVKHGEPRKLLANHRPGRRSRSSPSFEPPV</sequence>
<name>M1DW97_SOLTU</name>
<evidence type="ECO:0000313" key="3">
    <source>
        <dbReference type="Proteomes" id="UP000011115"/>
    </source>
</evidence>
<reference evidence="3" key="1">
    <citation type="journal article" date="2011" name="Nature">
        <title>Genome sequence and analysis of the tuber crop potato.</title>
        <authorList>
            <consortium name="The Potato Genome Sequencing Consortium"/>
        </authorList>
    </citation>
    <scope>NUCLEOTIDE SEQUENCE [LARGE SCALE GENOMIC DNA]</scope>
    <source>
        <strain evidence="3">cv. DM1-3 516 R44</strain>
    </source>
</reference>
<dbReference type="HOGENOM" id="CLU_172854_0_0_1"/>
<organism evidence="2 3">
    <name type="scientific">Solanum tuberosum</name>
    <name type="common">Potato</name>
    <dbReference type="NCBI Taxonomy" id="4113"/>
    <lineage>
        <taxon>Eukaryota</taxon>
        <taxon>Viridiplantae</taxon>
        <taxon>Streptophyta</taxon>
        <taxon>Embryophyta</taxon>
        <taxon>Tracheophyta</taxon>
        <taxon>Spermatophyta</taxon>
        <taxon>Magnoliopsida</taxon>
        <taxon>eudicotyledons</taxon>
        <taxon>Gunneridae</taxon>
        <taxon>Pentapetalae</taxon>
        <taxon>asterids</taxon>
        <taxon>lamiids</taxon>
        <taxon>Solanales</taxon>
        <taxon>Solanaceae</taxon>
        <taxon>Solanoideae</taxon>
        <taxon>Solaneae</taxon>
        <taxon>Solanum</taxon>
    </lineage>
</organism>
<dbReference type="EnsemblPlants" id="PGSC0003DMT400095420">
    <property type="protein sequence ID" value="PGSC0003DMT400095420"/>
    <property type="gene ID" value="PGSC0003DMG400044991"/>
</dbReference>
<feature type="region of interest" description="Disordered" evidence="1">
    <location>
        <begin position="52"/>
        <end position="111"/>
    </location>
</feature>
<accession>M1DW97</accession>
<reference evidence="2" key="2">
    <citation type="submission" date="2015-06" db="UniProtKB">
        <authorList>
            <consortium name="EnsemblPlants"/>
        </authorList>
    </citation>
    <scope>IDENTIFICATION</scope>
    <source>
        <strain evidence="2">DM1-3 516 R44</strain>
    </source>
</reference>
<proteinExistence type="predicted"/>
<feature type="compositionally biased region" description="Basic residues" evidence="1">
    <location>
        <begin position="92"/>
        <end position="102"/>
    </location>
</feature>